<dbReference type="AlphaFoldDB" id="A0A9N9A9Q6"/>
<organism evidence="2 3">
    <name type="scientific">Paraglomus brasilianum</name>
    <dbReference type="NCBI Taxonomy" id="144538"/>
    <lineage>
        <taxon>Eukaryota</taxon>
        <taxon>Fungi</taxon>
        <taxon>Fungi incertae sedis</taxon>
        <taxon>Mucoromycota</taxon>
        <taxon>Glomeromycotina</taxon>
        <taxon>Glomeromycetes</taxon>
        <taxon>Paraglomerales</taxon>
        <taxon>Paraglomeraceae</taxon>
        <taxon>Paraglomus</taxon>
    </lineage>
</organism>
<dbReference type="Proteomes" id="UP000789739">
    <property type="component" value="Unassembled WGS sequence"/>
</dbReference>
<evidence type="ECO:0000256" key="1">
    <source>
        <dbReference type="SAM" id="Coils"/>
    </source>
</evidence>
<evidence type="ECO:0000313" key="3">
    <source>
        <dbReference type="Proteomes" id="UP000789739"/>
    </source>
</evidence>
<evidence type="ECO:0000313" key="2">
    <source>
        <dbReference type="EMBL" id="CAG8522985.1"/>
    </source>
</evidence>
<dbReference type="EMBL" id="CAJVPI010000348">
    <property type="protein sequence ID" value="CAG8522985.1"/>
    <property type="molecule type" value="Genomic_DNA"/>
</dbReference>
<sequence>METLTVTQFSHEIGINASCQLGLKADLTHILLLMSYSSHLCPTCDVLRIQLKLKEDQLKAKEDQLKAKEDKICQLQETVIQTQRDLIAAKEETLMIKGLHELTLSMEYEDAPVVWIWTLYMALFQIK</sequence>
<reference evidence="2" key="1">
    <citation type="submission" date="2021-06" db="EMBL/GenBank/DDBJ databases">
        <authorList>
            <person name="Kallberg Y."/>
            <person name="Tangrot J."/>
            <person name="Rosling A."/>
        </authorList>
    </citation>
    <scope>NUCLEOTIDE SEQUENCE</scope>
    <source>
        <strain evidence="2">BR232B</strain>
    </source>
</reference>
<accession>A0A9N9A9Q6</accession>
<gene>
    <name evidence="2" type="ORF">PBRASI_LOCUS3725</name>
</gene>
<proteinExistence type="predicted"/>
<dbReference type="OrthoDB" id="339151at2759"/>
<keyword evidence="3" id="KW-1185">Reference proteome</keyword>
<name>A0A9N9A9Q6_9GLOM</name>
<protein>
    <submittedName>
        <fullName evidence="2">7306_t:CDS:1</fullName>
    </submittedName>
</protein>
<keyword evidence="1" id="KW-0175">Coiled coil</keyword>
<feature type="coiled-coil region" evidence="1">
    <location>
        <begin position="44"/>
        <end position="71"/>
    </location>
</feature>
<comment type="caution">
    <text evidence="2">The sequence shown here is derived from an EMBL/GenBank/DDBJ whole genome shotgun (WGS) entry which is preliminary data.</text>
</comment>